<keyword evidence="3" id="KW-1185">Reference proteome</keyword>
<reference evidence="3" key="1">
    <citation type="submission" date="2013-09" db="EMBL/GenBank/DDBJ databases">
        <title>The Genome Sequence of Anopheles maculatus species B.</title>
        <authorList>
            <consortium name="The Broad Institute Genomics Platform"/>
            <person name="Neafsey D.E."/>
            <person name="Besansky N."/>
            <person name="Howell P."/>
            <person name="Walton C."/>
            <person name="Young S.K."/>
            <person name="Zeng Q."/>
            <person name="Gargeya S."/>
            <person name="Fitzgerald M."/>
            <person name="Haas B."/>
            <person name="Abouelleil A."/>
            <person name="Allen A.W."/>
            <person name="Alvarado L."/>
            <person name="Arachchi H.M."/>
            <person name="Berlin A.M."/>
            <person name="Chapman S.B."/>
            <person name="Gainer-Dewar J."/>
            <person name="Goldberg J."/>
            <person name="Griggs A."/>
            <person name="Gujja S."/>
            <person name="Hansen M."/>
            <person name="Howarth C."/>
            <person name="Imamovic A."/>
            <person name="Ireland A."/>
            <person name="Larimer J."/>
            <person name="McCowan C."/>
            <person name="Murphy C."/>
            <person name="Pearson M."/>
            <person name="Poon T.W."/>
            <person name="Priest M."/>
            <person name="Roberts A."/>
            <person name="Saif S."/>
            <person name="Shea T."/>
            <person name="Sisk P."/>
            <person name="Sykes S."/>
            <person name="Wortman J."/>
            <person name="Nusbaum C."/>
            <person name="Birren B."/>
        </authorList>
    </citation>
    <scope>NUCLEOTIDE SEQUENCE [LARGE SCALE GENOMIC DNA]</scope>
    <source>
        <strain evidence="3">maculatus3</strain>
    </source>
</reference>
<feature type="region of interest" description="Disordered" evidence="1">
    <location>
        <begin position="1"/>
        <end position="38"/>
    </location>
</feature>
<protein>
    <submittedName>
        <fullName evidence="2">Uncharacterized protein</fullName>
    </submittedName>
</protein>
<dbReference type="AlphaFoldDB" id="A0A182T471"/>
<feature type="region of interest" description="Disordered" evidence="1">
    <location>
        <begin position="314"/>
        <end position="334"/>
    </location>
</feature>
<name>A0A182T471_9DIPT</name>
<organism evidence="2 3">
    <name type="scientific">Anopheles maculatus</name>
    <dbReference type="NCBI Taxonomy" id="74869"/>
    <lineage>
        <taxon>Eukaryota</taxon>
        <taxon>Metazoa</taxon>
        <taxon>Ecdysozoa</taxon>
        <taxon>Arthropoda</taxon>
        <taxon>Hexapoda</taxon>
        <taxon>Insecta</taxon>
        <taxon>Pterygota</taxon>
        <taxon>Neoptera</taxon>
        <taxon>Endopterygota</taxon>
        <taxon>Diptera</taxon>
        <taxon>Nematocera</taxon>
        <taxon>Culicoidea</taxon>
        <taxon>Culicidae</taxon>
        <taxon>Anophelinae</taxon>
        <taxon>Anopheles</taxon>
        <taxon>Anopheles maculatus group</taxon>
    </lineage>
</organism>
<evidence type="ECO:0000313" key="2">
    <source>
        <dbReference type="EnsemblMetazoa" id="AMAM019298-PA"/>
    </source>
</evidence>
<proteinExistence type="predicted"/>
<feature type="compositionally biased region" description="Pro residues" evidence="1">
    <location>
        <begin position="22"/>
        <end position="32"/>
    </location>
</feature>
<accession>A0A182T471</accession>
<dbReference type="VEuPathDB" id="VectorBase:AMAM019298"/>
<evidence type="ECO:0000313" key="3">
    <source>
        <dbReference type="Proteomes" id="UP000075901"/>
    </source>
</evidence>
<dbReference type="Proteomes" id="UP000075901">
    <property type="component" value="Unassembled WGS sequence"/>
</dbReference>
<dbReference type="EnsemblMetazoa" id="AMAM019298-RA">
    <property type="protein sequence ID" value="AMAM019298-PA"/>
    <property type="gene ID" value="AMAM019298"/>
</dbReference>
<sequence length="334" mass="35791">MMVAKPPKQISGGEHRPGTSPGGPPFALPEMPPHLTMSLKKNEPVPITLPIRHTKPMKDSLKPNIKPIFKTPYDVSEAKVSYEGHAANHGFEPSSVVVESGFKPIYRRKDDYDLEFEDNRAHGFLRRQDDDIDEAIESDALMIHGQDEPSKQTFEPMFIPSPLDSMAMAHVKPSAGPARESATKRNVEILPDETADVVGEGQDSLGAANDRVDPFYLPPIGSDGSVVSFDGKAVLDMSLVNGPSAGSHQSEPLPPVGGPGSKTEQLLRETPQFGPFRGEYPPIAAYLAPDTAAIYGTRGSNAVQPPVSEYANPLLPGGINAQDSASSEHQSAAA</sequence>
<evidence type="ECO:0000256" key="1">
    <source>
        <dbReference type="SAM" id="MobiDB-lite"/>
    </source>
</evidence>
<reference evidence="2" key="2">
    <citation type="submission" date="2020-05" db="UniProtKB">
        <authorList>
            <consortium name="EnsemblMetazoa"/>
        </authorList>
    </citation>
    <scope>IDENTIFICATION</scope>
    <source>
        <strain evidence="2">maculatus3</strain>
    </source>
</reference>
<feature type="region of interest" description="Disordered" evidence="1">
    <location>
        <begin position="242"/>
        <end position="263"/>
    </location>
</feature>
<feature type="compositionally biased region" description="Polar residues" evidence="1">
    <location>
        <begin position="321"/>
        <end position="334"/>
    </location>
</feature>